<keyword evidence="1" id="KW-0812">Transmembrane</keyword>
<dbReference type="Proteomes" id="UP000829560">
    <property type="component" value="Chromosome"/>
</dbReference>
<dbReference type="RefSeq" id="WP_227535524.1">
    <property type="nucleotide sequence ID" value="NZ_CP093310.2"/>
</dbReference>
<name>A0AAT9PGE0_9GAMM</name>
<keyword evidence="1" id="KW-0472">Membrane</keyword>
<keyword evidence="3" id="KW-1185">Reference proteome</keyword>
<dbReference type="EMBL" id="CP093310">
    <property type="protein sequence ID" value="UNK06534.2"/>
    <property type="molecule type" value="Genomic_DNA"/>
</dbReference>
<sequence>MSRNSAMGFLNYLLMGALAYAAGWAIRLYVLEKGPRPNQPYGLKHPKIRLYLALFFALMLLISVLLGRFVLGHASLDVPFVVVNSLVATFVFSFGLSPDHIRHDLPE</sequence>
<keyword evidence="1" id="KW-1133">Transmembrane helix</keyword>
<reference evidence="2" key="1">
    <citation type="submission" date="2024-03" db="EMBL/GenBank/DDBJ databases">
        <title>Psychrobacter raelis sp. nov. isolated from a dog with peritonitis.</title>
        <authorList>
            <person name="Schiavone A."/>
            <person name="Manzulli V."/>
            <person name="Camarda A."/>
            <person name="Cafiero M.A."/>
            <person name="Vasco I."/>
            <person name="Marino L."/>
            <person name="Pennuzzi G."/>
            <person name="Serrecchia L."/>
            <person name="Galante D."/>
            <person name="Pugliese N."/>
        </authorList>
    </citation>
    <scope>NUCLEOTIDE SEQUENCE</scope>
    <source>
        <strain evidence="2">PraFG1</strain>
    </source>
</reference>
<dbReference type="AlphaFoldDB" id="A0AAT9PGE0"/>
<gene>
    <name evidence="2" type="ORF">MN210_06035</name>
</gene>
<protein>
    <submittedName>
        <fullName evidence="2">Uncharacterized protein</fullName>
    </submittedName>
</protein>
<feature type="transmembrane region" description="Helical" evidence="1">
    <location>
        <begin position="50"/>
        <end position="71"/>
    </location>
</feature>
<organism evidence="2 3">
    <name type="scientific">Psychrobacter raelei</name>
    <dbReference type="NCBI Taxonomy" id="2565531"/>
    <lineage>
        <taxon>Bacteria</taxon>
        <taxon>Pseudomonadati</taxon>
        <taxon>Pseudomonadota</taxon>
        <taxon>Gammaproteobacteria</taxon>
        <taxon>Moraxellales</taxon>
        <taxon>Moraxellaceae</taxon>
        <taxon>Psychrobacter</taxon>
    </lineage>
</organism>
<feature type="transmembrane region" description="Helical" evidence="1">
    <location>
        <begin position="12"/>
        <end position="30"/>
    </location>
</feature>
<accession>A0AAT9PGE0</accession>
<dbReference type="KEGG" id="prae:MN210_06035"/>
<evidence type="ECO:0000313" key="2">
    <source>
        <dbReference type="EMBL" id="UNK06534.2"/>
    </source>
</evidence>
<evidence type="ECO:0000256" key="1">
    <source>
        <dbReference type="SAM" id="Phobius"/>
    </source>
</evidence>
<feature type="transmembrane region" description="Helical" evidence="1">
    <location>
        <begin position="78"/>
        <end position="97"/>
    </location>
</feature>
<evidence type="ECO:0000313" key="3">
    <source>
        <dbReference type="Proteomes" id="UP000829560"/>
    </source>
</evidence>
<proteinExistence type="predicted"/>